<dbReference type="PANTHER" id="PTHR35585:SF1">
    <property type="entry name" value="HHE DOMAIN PROTEIN (AFU_ORTHOLOGUE AFUA_4G00730)"/>
    <property type="match status" value="1"/>
</dbReference>
<dbReference type="PANTHER" id="PTHR35585">
    <property type="entry name" value="HHE DOMAIN PROTEIN (AFU_ORTHOLOGUE AFUA_4G00730)"/>
    <property type="match status" value="1"/>
</dbReference>
<organism evidence="3 4">
    <name type="scientific">Roseateles terrae</name>
    <dbReference type="NCBI Taxonomy" id="431060"/>
    <lineage>
        <taxon>Bacteria</taxon>
        <taxon>Pseudomonadati</taxon>
        <taxon>Pseudomonadota</taxon>
        <taxon>Betaproteobacteria</taxon>
        <taxon>Burkholderiales</taxon>
        <taxon>Sphaerotilaceae</taxon>
        <taxon>Roseateles</taxon>
    </lineage>
</organism>
<protein>
    <submittedName>
        <fullName evidence="3">Hemerythrin-like domain-containing protein</fullName>
    </submittedName>
</protein>
<dbReference type="Gene3D" id="1.20.120.520">
    <property type="entry name" value="nmb1532 protein domain like"/>
    <property type="match status" value="1"/>
</dbReference>
<feature type="compositionally biased region" description="Low complexity" evidence="1">
    <location>
        <begin position="188"/>
        <end position="213"/>
    </location>
</feature>
<dbReference type="Proteomes" id="UP000574369">
    <property type="component" value="Unassembled WGS sequence"/>
</dbReference>
<dbReference type="InterPro" id="IPR012312">
    <property type="entry name" value="Hemerythrin-like"/>
</dbReference>
<keyword evidence="4" id="KW-1185">Reference proteome</keyword>
<dbReference type="EMBL" id="JACHXO010000001">
    <property type="protein sequence ID" value="MBB3192739.1"/>
    <property type="molecule type" value="Genomic_DNA"/>
</dbReference>
<feature type="domain" description="Hemerythrin-like" evidence="2">
    <location>
        <begin position="23"/>
        <end position="145"/>
    </location>
</feature>
<evidence type="ECO:0000259" key="2">
    <source>
        <dbReference type="Pfam" id="PF01814"/>
    </source>
</evidence>
<comment type="caution">
    <text evidence="3">The sequence shown here is derived from an EMBL/GenBank/DDBJ whole genome shotgun (WGS) entry which is preliminary data.</text>
</comment>
<sequence length="233" mass="25947">MSHVFQQFDMQWQAERQARDEVVALLMDDHQQSLLAFRQYDRLRTSADAASREAQVRRICALVTLHATLEEELFYPALRRCPDVGAAELRLVHEAEVEQLVVRILMAQLRRMEAQDTQFDPLVGVLSRYVEHHVKDVEQGILPRLNQVASLGWQQLALDLQRRREELLSKWATELQGDAGMQRAPLDASVASGSASGSVASSGSSSAAPGAASRLQRSSAPGMDCTASRVNRR</sequence>
<evidence type="ECO:0000313" key="4">
    <source>
        <dbReference type="Proteomes" id="UP000574369"/>
    </source>
</evidence>
<evidence type="ECO:0000256" key="1">
    <source>
        <dbReference type="SAM" id="MobiDB-lite"/>
    </source>
</evidence>
<feature type="region of interest" description="Disordered" evidence="1">
    <location>
        <begin position="186"/>
        <end position="233"/>
    </location>
</feature>
<accession>A0ABR6GKV5</accession>
<reference evidence="3 4" key="1">
    <citation type="submission" date="2020-08" db="EMBL/GenBank/DDBJ databases">
        <title>Genomic Encyclopedia of Type Strains, Phase III (KMG-III): the genomes of soil and plant-associated and newly described type strains.</title>
        <authorList>
            <person name="Whitman W."/>
        </authorList>
    </citation>
    <scope>NUCLEOTIDE SEQUENCE [LARGE SCALE GENOMIC DNA]</scope>
    <source>
        <strain evidence="3 4">CECT 7247</strain>
    </source>
</reference>
<evidence type="ECO:0000313" key="3">
    <source>
        <dbReference type="EMBL" id="MBB3192739.1"/>
    </source>
</evidence>
<dbReference type="RefSeq" id="WP_088449570.1">
    <property type="nucleotide sequence ID" value="NZ_JACHXO010000001.1"/>
</dbReference>
<name>A0ABR6GKV5_9BURK</name>
<proteinExistence type="predicted"/>
<gene>
    <name evidence="3" type="ORF">FHS28_000104</name>
</gene>
<dbReference type="Pfam" id="PF01814">
    <property type="entry name" value="Hemerythrin"/>
    <property type="match status" value="1"/>
</dbReference>